<dbReference type="Gene3D" id="3.40.30.40">
    <property type="entry name" value="Perfringolysin"/>
    <property type="match status" value="1"/>
</dbReference>
<accession>A0A3R8Q2G2</accession>
<dbReference type="OrthoDB" id="662759at2"/>
<gene>
    <name evidence="1" type="ORF">DZC72_12005</name>
</gene>
<name>A0A3R8Q2G2_9FLAO</name>
<dbReference type="Pfam" id="PF01289">
    <property type="entry name" value="Thiol_cytolysin"/>
    <property type="match status" value="1"/>
</dbReference>
<dbReference type="Gene3D" id="3.90.840.10">
    <property type="entry name" value="Thiol-activated cytolysin superfamily/Thiol-activated cytolysin, alpha-beta domain"/>
    <property type="match status" value="1"/>
</dbReference>
<evidence type="ECO:0008006" key="3">
    <source>
        <dbReference type="Google" id="ProtNLM"/>
    </source>
</evidence>
<evidence type="ECO:0000313" key="1">
    <source>
        <dbReference type="EMBL" id="RRQ48425.1"/>
    </source>
</evidence>
<dbReference type="InterPro" id="IPR036359">
    <property type="entry name" value="Thiol_cytolysin_sf"/>
</dbReference>
<proteinExistence type="predicted"/>
<dbReference type="PROSITE" id="PS51257">
    <property type="entry name" value="PROKAR_LIPOPROTEIN"/>
    <property type="match status" value="1"/>
</dbReference>
<dbReference type="RefSeq" id="WP_125223144.1">
    <property type="nucleotide sequence ID" value="NZ_QUSX01000002.1"/>
</dbReference>
<dbReference type="InterPro" id="IPR001869">
    <property type="entry name" value="Thiol_cytolysin"/>
</dbReference>
<evidence type="ECO:0000313" key="2">
    <source>
        <dbReference type="Proteomes" id="UP000286990"/>
    </source>
</evidence>
<dbReference type="Gene3D" id="3.30.1040.20">
    <property type="match status" value="1"/>
</dbReference>
<dbReference type="InterPro" id="IPR036363">
    <property type="entry name" value="Thiol_cytolysin_ab_sf"/>
</dbReference>
<keyword evidence="2" id="KW-1185">Reference proteome</keyword>
<reference evidence="2" key="1">
    <citation type="submission" date="2018-12" db="EMBL/GenBank/DDBJ databases">
        <title>Maribacter lutimaris sp. nov., isolated from marine sediment.</title>
        <authorList>
            <person name="Kim K.K."/>
        </authorList>
    </citation>
    <scope>NUCLEOTIDE SEQUENCE [LARGE SCALE GENOMIC DNA]</scope>
    <source>
        <strain evidence="2">PoM-212</strain>
    </source>
</reference>
<organism evidence="1 2">
    <name type="scientific">Maribacter algicola</name>
    <dbReference type="NCBI Taxonomy" id="2498892"/>
    <lineage>
        <taxon>Bacteria</taxon>
        <taxon>Pseudomonadati</taxon>
        <taxon>Bacteroidota</taxon>
        <taxon>Flavobacteriia</taxon>
        <taxon>Flavobacteriales</taxon>
        <taxon>Flavobacteriaceae</taxon>
        <taxon>Maribacter</taxon>
    </lineage>
</organism>
<dbReference type="SUPFAM" id="SSF56978">
    <property type="entry name" value="Perfringolysin"/>
    <property type="match status" value="1"/>
</dbReference>
<dbReference type="AlphaFoldDB" id="A0A3R8Q2G2"/>
<dbReference type="EMBL" id="QUSX01000002">
    <property type="protein sequence ID" value="RRQ48425.1"/>
    <property type="molecule type" value="Genomic_DNA"/>
</dbReference>
<protein>
    <recommendedName>
        <fullName evidence="3">Thiol-activated cytolysin</fullName>
    </recommendedName>
</protein>
<dbReference type="Proteomes" id="UP000286990">
    <property type="component" value="Unassembled WGS sequence"/>
</dbReference>
<dbReference type="GO" id="GO:0015485">
    <property type="term" value="F:cholesterol binding"/>
    <property type="evidence" value="ECO:0007669"/>
    <property type="project" value="InterPro"/>
</dbReference>
<sequence length="674" mass="73667">MKKHNNSGVARFTRISISIILIIGLGCSQSDDAGVEIPNETQEEEPTQEPDTEKEVSFADILKVGALTNVSNNNASDTLSVMTVESKLVRQLFNNNMEDVRYGCSNYTIESSKSETLFPIYGEIATALYSGSFIQGNSLETGIPTSIPLTRSGGTLSISNSAQTLLGTVSIDEFNPTQVALARTELLAQNNPSPGQYTNKLKQISSLEQIAFEVGLTEEIYNTQLNNGLGIPETFENSTFLISIQQDFYTINYDLPLNKEGYFEASVKPSDLNQYVSESNPAAYVAKVNYGRRFTIVIETSTFANTAQETIAQAFSSFNGTTQGTLNTTALNDLEDLSLKVILQSANSQGPVERVGTITLSELEAHLSEPALLSFAQPLGYEVRSINEPDRRAGISLNLTYEQNSCTIDGALPPENFRPLVNLFEDGVGAACFFRNGLIIVFNGAGTEYVWLNAITGQISQKSGIKDTDGLLPALNADAVSAAFAESASGTLYFFNSSGTSYEIHVNNNTFGSNAPDAFPTEAPVRPFTSSVTGEPIITEINPFWQVASAPGETAPFLESGVEAAAYTGRANQTDPTDEFSYSDYQDFFEKGRSNRWAGRDVRVVNRSADYFWTDIFDLRDISRNEFPFEEVGAACALEVERGILQQIYFNLEGDKFFIANMDKQLVAGPYLLY</sequence>
<comment type="caution">
    <text evidence="1">The sequence shown here is derived from an EMBL/GenBank/DDBJ whole genome shotgun (WGS) entry which is preliminary data.</text>
</comment>